<keyword evidence="5" id="KW-0964">Secreted</keyword>
<evidence type="ECO:0000256" key="14">
    <source>
        <dbReference type="RuleBase" id="RU361185"/>
    </source>
</evidence>
<evidence type="ECO:0000256" key="10">
    <source>
        <dbReference type="ARBA" id="ARBA00023295"/>
    </source>
</evidence>
<comment type="function">
    <text evidence="13">Glucosidase involved in the degradation of cellulosic biomass. Has both alpha- and beta-glucosidase activity.</text>
</comment>
<dbReference type="InterPro" id="IPR017853">
    <property type="entry name" value="GH"/>
</dbReference>
<comment type="catalytic activity">
    <reaction evidence="2">
        <text>Hydrolysis of terminal, non-reducing (1-&gt;4)-linked alpha-D-glucose residues with release of alpha-D-glucose.</text>
        <dbReference type="EC" id="3.2.1.20"/>
    </reaction>
</comment>
<keyword evidence="8" id="KW-0325">Glycoprotein</keyword>
<dbReference type="PANTHER" id="PTHR22762">
    <property type="entry name" value="ALPHA-GLUCOSIDASE"/>
    <property type="match status" value="1"/>
</dbReference>
<feature type="domain" description="Glycoside hydrolase family 31 N-terminal" evidence="17">
    <location>
        <begin position="104"/>
        <end position="234"/>
    </location>
</feature>
<proteinExistence type="inferred from homology"/>
<dbReference type="GO" id="GO:0030246">
    <property type="term" value="F:carbohydrate binding"/>
    <property type="evidence" value="ECO:0007669"/>
    <property type="project" value="InterPro"/>
</dbReference>
<evidence type="ECO:0000256" key="6">
    <source>
        <dbReference type="ARBA" id="ARBA00022729"/>
    </source>
</evidence>
<evidence type="ECO:0000256" key="5">
    <source>
        <dbReference type="ARBA" id="ARBA00022525"/>
    </source>
</evidence>
<dbReference type="Pfam" id="PF13802">
    <property type="entry name" value="Gal_mutarotas_2"/>
    <property type="match status" value="2"/>
</dbReference>
<feature type="region of interest" description="Disordered" evidence="15">
    <location>
        <begin position="476"/>
        <end position="501"/>
    </location>
</feature>
<dbReference type="SUPFAM" id="SSF74650">
    <property type="entry name" value="Galactose mutarotase-like"/>
    <property type="match status" value="2"/>
</dbReference>
<evidence type="ECO:0000313" key="20">
    <source>
        <dbReference type="Proteomes" id="UP000184330"/>
    </source>
</evidence>
<dbReference type="STRING" id="576137.A0A1L7XNG4"/>
<feature type="domain" description="Glycosyl hydrolase family 31 C-terminal" evidence="18">
    <location>
        <begin position="707"/>
        <end position="795"/>
    </location>
</feature>
<evidence type="ECO:0000256" key="11">
    <source>
        <dbReference type="ARBA" id="ARBA00023316"/>
    </source>
</evidence>
<evidence type="ECO:0000259" key="17">
    <source>
        <dbReference type="Pfam" id="PF13802"/>
    </source>
</evidence>
<comment type="catalytic activity">
    <reaction evidence="1">
        <text>Hydrolysis of terminal, non-reducing beta-D-glucosyl residues with release of beta-D-glucose.</text>
        <dbReference type="EC" id="3.2.1.21"/>
    </reaction>
</comment>
<feature type="domain" description="Glycoside hydrolase family 31 TIM barrel" evidence="16">
    <location>
        <begin position="309"/>
        <end position="699"/>
    </location>
</feature>
<evidence type="ECO:0000259" key="18">
    <source>
        <dbReference type="Pfam" id="PF21365"/>
    </source>
</evidence>
<dbReference type="InterPro" id="IPR048395">
    <property type="entry name" value="Glyco_hydro_31_C"/>
</dbReference>
<dbReference type="PANTHER" id="PTHR22762:SF67">
    <property type="entry name" value="ALPHA_BETA-GLUCOSIDASE AGDC-RELATED"/>
    <property type="match status" value="1"/>
</dbReference>
<keyword evidence="7 14" id="KW-0378">Hydrolase</keyword>
<dbReference type="CDD" id="cd14752">
    <property type="entry name" value="GH31_N"/>
    <property type="match status" value="2"/>
</dbReference>
<keyword evidence="20" id="KW-1185">Reference proteome</keyword>
<evidence type="ECO:0000256" key="13">
    <source>
        <dbReference type="ARBA" id="ARBA00025512"/>
    </source>
</evidence>
<keyword evidence="9" id="KW-0119">Carbohydrate metabolism</keyword>
<dbReference type="Pfam" id="PF21365">
    <property type="entry name" value="Glyco_hydro_31_3rd"/>
    <property type="match status" value="1"/>
</dbReference>
<dbReference type="InterPro" id="IPR011013">
    <property type="entry name" value="Gal_mutarotase_sf_dom"/>
</dbReference>
<feature type="domain" description="Glycoside hydrolase family 31 N-terminal" evidence="17">
    <location>
        <begin position="245"/>
        <end position="299"/>
    </location>
</feature>
<evidence type="ECO:0000256" key="1">
    <source>
        <dbReference type="ARBA" id="ARBA00000448"/>
    </source>
</evidence>
<dbReference type="SUPFAM" id="SSF51445">
    <property type="entry name" value="(Trans)glycosidases"/>
    <property type="match status" value="1"/>
</dbReference>
<keyword evidence="10 14" id="KW-0326">Glycosidase</keyword>
<evidence type="ECO:0000256" key="7">
    <source>
        <dbReference type="ARBA" id="ARBA00022801"/>
    </source>
</evidence>
<evidence type="ECO:0000256" key="3">
    <source>
        <dbReference type="ARBA" id="ARBA00004613"/>
    </source>
</evidence>
<dbReference type="Gene3D" id="3.20.20.80">
    <property type="entry name" value="Glycosidases"/>
    <property type="match status" value="2"/>
</dbReference>
<accession>A0A1L7XNG4</accession>
<dbReference type="InterPro" id="IPR025887">
    <property type="entry name" value="Glyco_hydro_31_N_dom"/>
</dbReference>
<dbReference type="AlphaFoldDB" id="A0A1L7XNG4"/>
<reference evidence="19 20" key="1">
    <citation type="submission" date="2016-03" db="EMBL/GenBank/DDBJ databases">
        <authorList>
            <person name="Ploux O."/>
        </authorList>
    </citation>
    <scope>NUCLEOTIDE SEQUENCE [LARGE SCALE GENOMIC DNA]</scope>
    <source>
        <strain evidence="19 20">UAMH 11012</strain>
    </source>
</reference>
<dbReference type="Proteomes" id="UP000184330">
    <property type="component" value="Unassembled WGS sequence"/>
</dbReference>
<dbReference type="GO" id="GO:0071555">
    <property type="term" value="P:cell wall organization"/>
    <property type="evidence" value="ECO:0007669"/>
    <property type="project" value="UniProtKB-KW"/>
</dbReference>
<name>A0A1L7XNG4_9HELO</name>
<dbReference type="OrthoDB" id="5839090at2759"/>
<dbReference type="Gene3D" id="2.60.40.1180">
    <property type="entry name" value="Golgi alpha-mannosidase II"/>
    <property type="match status" value="2"/>
</dbReference>
<evidence type="ECO:0000256" key="8">
    <source>
        <dbReference type="ARBA" id="ARBA00023180"/>
    </source>
</evidence>
<comment type="subcellular location">
    <subcellularLocation>
        <location evidence="3">Secreted</location>
    </subcellularLocation>
</comment>
<evidence type="ECO:0000256" key="12">
    <source>
        <dbReference type="ARBA" id="ARBA00023326"/>
    </source>
</evidence>
<evidence type="ECO:0000256" key="9">
    <source>
        <dbReference type="ARBA" id="ARBA00023277"/>
    </source>
</evidence>
<protein>
    <submittedName>
        <fullName evidence="19">Related alpha/beta-glucosidase agdC</fullName>
    </submittedName>
</protein>
<evidence type="ECO:0000256" key="15">
    <source>
        <dbReference type="SAM" id="MobiDB-lite"/>
    </source>
</evidence>
<dbReference type="EMBL" id="FJOG01000038">
    <property type="protein sequence ID" value="CZR66585.1"/>
    <property type="molecule type" value="Genomic_DNA"/>
</dbReference>
<dbReference type="GO" id="GO:0008422">
    <property type="term" value="F:beta-glucosidase activity"/>
    <property type="evidence" value="ECO:0007669"/>
    <property type="project" value="UniProtKB-EC"/>
</dbReference>
<keyword evidence="12" id="KW-0624">Polysaccharide degradation</keyword>
<evidence type="ECO:0000256" key="4">
    <source>
        <dbReference type="ARBA" id="ARBA00007806"/>
    </source>
</evidence>
<evidence type="ECO:0000259" key="16">
    <source>
        <dbReference type="Pfam" id="PF01055"/>
    </source>
</evidence>
<dbReference type="GO" id="GO:0000272">
    <property type="term" value="P:polysaccharide catabolic process"/>
    <property type="evidence" value="ECO:0007669"/>
    <property type="project" value="UniProtKB-KW"/>
</dbReference>
<evidence type="ECO:0000313" key="19">
    <source>
        <dbReference type="EMBL" id="CZR66585.1"/>
    </source>
</evidence>
<feature type="compositionally biased region" description="Basic and acidic residues" evidence="15">
    <location>
        <begin position="481"/>
        <end position="501"/>
    </location>
</feature>
<keyword evidence="6" id="KW-0732">Signal</keyword>
<dbReference type="GO" id="GO:0005576">
    <property type="term" value="C:extracellular region"/>
    <property type="evidence" value="ECO:0007669"/>
    <property type="project" value="UniProtKB-SubCell"/>
</dbReference>
<dbReference type="InterPro" id="IPR013780">
    <property type="entry name" value="Glyco_hydro_b"/>
</dbReference>
<comment type="similarity">
    <text evidence="4 14">Belongs to the glycosyl hydrolase 31 family.</text>
</comment>
<dbReference type="GO" id="GO:0004558">
    <property type="term" value="F:alpha-1,4-glucosidase activity"/>
    <property type="evidence" value="ECO:0007669"/>
    <property type="project" value="UniProtKB-EC"/>
</dbReference>
<gene>
    <name evidence="19" type="ORF">PAC_16486</name>
</gene>
<dbReference type="InterPro" id="IPR000322">
    <property type="entry name" value="Glyco_hydro_31_TIM"/>
</dbReference>
<evidence type="ECO:0000256" key="2">
    <source>
        <dbReference type="ARBA" id="ARBA00001657"/>
    </source>
</evidence>
<organism evidence="19 20">
    <name type="scientific">Phialocephala subalpina</name>
    <dbReference type="NCBI Taxonomy" id="576137"/>
    <lineage>
        <taxon>Eukaryota</taxon>
        <taxon>Fungi</taxon>
        <taxon>Dikarya</taxon>
        <taxon>Ascomycota</taxon>
        <taxon>Pezizomycotina</taxon>
        <taxon>Leotiomycetes</taxon>
        <taxon>Helotiales</taxon>
        <taxon>Mollisiaceae</taxon>
        <taxon>Phialocephala</taxon>
        <taxon>Phialocephala fortinii species complex</taxon>
    </lineage>
</organism>
<dbReference type="SUPFAM" id="SSF51011">
    <property type="entry name" value="Glycosyl hydrolase domain"/>
    <property type="match status" value="1"/>
</dbReference>
<keyword evidence="11" id="KW-0961">Cell wall biogenesis/degradation</keyword>
<dbReference type="Pfam" id="PF01055">
    <property type="entry name" value="Glyco_hydro_31_2nd"/>
    <property type="match status" value="1"/>
</dbReference>
<dbReference type="Gene3D" id="2.60.40.1760">
    <property type="entry name" value="glycosyl hydrolase (family 31)"/>
    <property type="match status" value="1"/>
</dbReference>
<sequence>MTTCQWQNPLEYKCCALGGNMSSAVSGAALSKKQNTKENCPGYVASGAAQTAAGMTADLTLGGAPCNVYGNDITDLKLTVNYDSESRLHVKIEDVGKVAYQVPTSVFPTPETNDSVSSDAAALEFFYEPSPFTFSVKRKSNGEVLFDSSAAPLIFEDQYLRLRTSLPNNPNIYGLGEHTDSLRLNTTNYTRTMWSRDSYGVPSGQNLYGNHPIYFDHRGDKGTHGVFLLSSSGMDVKINNTEADGHLRLNTTNYTRTMWSRDSYGVPSGQNLYGNHPIYFDHRGDKGTHGVFLLSSSGMDVKINNTEADGQEYVDYLHEHGQKYIVMVDPAMAYQTERENGLPYDTFLRARDQGVLVQKDGSIYQGVVWPGVTAFPDWFHPDTQDFWTKEFAMFFDAETGVDIDALWIDMNEAANFNYFGDDPTESAEERGFPPTRPGLRSAPRPIPGFPQSFQPNPNSPYPADDLAYAPPWLAPAAAPNTKRENTERTNKSKRSVVEKHAAQVRQSQEIIGFPDRNLLSPPYQIDNANTVTPYGGLSNFTLDTDIVHHDGHVELDVHNIYGAMMSVNCRNAMEARRPGKRPMIITRSTFAGSGHAVGKWLGDNLSTWELYRNSIQGMLDFAALYQIPMVGSDVCGFGGNTTETLCARWAMLGAFNPFFRNHNGDSSIPQEFYLWPTVTTAVKSAIDIRYRLLDYIYTAMYQQSVTGTPLINPMFFLYPEDSNTFGVELQFFYGSSLLVSPVTEENATSVEIYMPKDLFYDFGTWEKIEGKGEKVTLTDVGFTEIPLYIKSGSIIPMRNASAYTTNEVRQQPFVFLVAPSTEGTASGSLYLDDGESIVQESTSEITLSYSKKELSIEGTFSYQAEENSLREVTILGIEDSPKGAYWTKDNTPWETVWVTCPEEGWKYDTEKQAVTIIVAQKLDAPMRVKFD</sequence>